<dbReference type="RefSeq" id="YP_007111852.1">
    <property type="nucleotide sequence ID" value="NC_019713.1"/>
</dbReference>
<keyword evidence="2" id="KW-1185">Reference proteome</keyword>
<name>K7R9B4_9CAUD</name>
<dbReference type="GeneID" id="14181738"/>
<dbReference type="KEGG" id="vg:14181738"/>
<accession>K7R9B4</accession>
<dbReference type="EMBL" id="JX556418">
    <property type="protein sequence ID" value="AFV81238.1"/>
    <property type="molecule type" value="Genomic_DNA"/>
</dbReference>
<proteinExistence type="predicted"/>
<dbReference type="Proteomes" id="UP000009398">
    <property type="component" value="Segment"/>
</dbReference>
<organism evidence="1 2">
    <name type="scientific">Vibrio phage vB_VpaS_MAR10</name>
    <dbReference type="NCBI Taxonomy" id="1229755"/>
    <lineage>
        <taxon>Viruses</taxon>
        <taxon>Duplodnaviria</taxon>
        <taxon>Heunggongvirae</taxon>
        <taxon>Uroviricota</taxon>
        <taxon>Caudoviricetes</taxon>
        <taxon>Mardecavirus</taxon>
        <taxon>Mardecavirus MAR10</taxon>
    </lineage>
</organism>
<gene>
    <name evidence="1" type="ORF">MAR10_006</name>
</gene>
<evidence type="ECO:0000313" key="1">
    <source>
        <dbReference type="EMBL" id="AFV81238.1"/>
    </source>
</evidence>
<evidence type="ECO:0000313" key="2">
    <source>
        <dbReference type="Proteomes" id="UP000009398"/>
    </source>
</evidence>
<protein>
    <submittedName>
        <fullName evidence="1">Uncharacterized protein</fullName>
    </submittedName>
</protein>
<sequence length="87" mass="9697">MRPSIIACAVMRRFPRPEMQEPLPLVNYVAGMSPGKAVTHPRCVWSEAATAVRNFGSVMSAFAVEREDIILDLIAKENKAYYGGHFE</sequence>
<reference evidence="1 2" key="1">
    <citation type="journal article" date="2012" name="J. Virol.">
        <title>Genome Sequence of Temperate Vibrio parahaemolyticus Bacteriophage vB_VpaS_MAR10.</title>
        <authorList>
            <person name="Alanis Villa A."/>
            <person name="Kropinski A.M."/>
            <person name="Abbasifar R."/>
            <person name="Abbasifar A."/>
            <person name="Griffiths M.W."/>
        </authorList>
    </citation>
    <scope>NUCLEOTIDE SEQUENCE [LARGE SCALE GENOMIC DNA]</scope>
</reference>